<accession>A0A833ZM13</accession>
<dbReference type="Proteomes" id="UP000664940">
    <property type="component" value="Unassembled WGS sequence"/>
</dbReference>
<name>A0A833ZM13_9CHIR</name>
<reference evidence="2 3" key="1">
    <citation type="journal article" date="2020" name="Nature">
        <title>Six reference-quality genomes reveal evolution of bat adaptations.</title>
        <authorList>
            <person name="Jebb D."/>
            <person name="Huang Z."/>
            <person name="Pippel M."/>
            <person name="Hughes G.M."/>
            <person name="Lavrichenko K."/>
            <person name="Devanna P."/>
            <person name="Winkler S."/>
            <person name="Jermiin L.S."/>
            <person name="Skirmuntt E.C."/>
            <person name="Katzourakis A."/>
            <person name="Burkitt-Gray L."/>
            <person name="Ray D.A."/>
            <person name="Sullivan K.A.M."/>
            <person name="Roscito J.G."/>
            <person name="Kirilenko B.M."/>
            <person name="Davalos L.M."/>
            <person name="Corthals A.P."/>
            <person name="Power M.L."/>
            <person name="Jones G."/>
            <person name="Ransome R.D."/>
            <person name="Dechmann D.K.N."/>
            <person name="Locatelli A.G."/>
            <person name="Puechmaille S.J."/>
            <person name="Fedrigo O."/>
            <person name="Jarvis E.D."/>
            <person name="Hiller M."/>
            <person name="Vernes S.C."/>
            <person name="Myers E.W."/>
            <person name="Teeling E.C."/>
        </authorList>
    </citation>
    <scope>NUCLEOTIDE SEQUENCE [LARGE SCALE GENOMIC DNA]</scope>
    <source>
        <strain evidence="2">Bat1K_MPI-CBG_1</strain>
    </source>
</reference>
<dbReference type="EMBL" id="JABVXQ010000008">
    <property type="protein sequence ID" value="KAF6095173.1"/>
    <property type="molecule type" value="Genomic_DNA"/>
</dbReference>
<evidence type="ECO:0000313" key="2">
    <source>
        <dbReference type="EMBL" id="KAF6095173.1"/>
    </source>
</evidence>
<proteinExistence type="predicted"/>
<feature type="region of interest" description="Disordered" evidence="1">
    <location>
        <begin position="6"/>
        <end position="30"/>
    </location>
</feature>
<evidence type="ECO:0000256" key="1">
    <source>
        <dbReference type="SAM" id="MobiDB-lite"/>
    </source>
</evidence>
<evidence type="ECO:0000313" key="3">
    <source>
        <dbReference type="Proteomes" id="UP000664940"/>
    </source>
</evidence>
<comment type="caution">
    <text evidence="2">The sequence shown here is derived from an EMBL/GenBank/DDBJ whole genome shotgun (WGS) entry which is preliminary data.</text>
</comment>
<sequence length="129" mass="14146">MCCNLKGPSVRLPLADRTPPTRLQSSAQGPPPLGSCLGSLSLLHRGPVVHVPCGCHARREQLCHCVLPYFGVTSLWVCFLCWAREHPSPVPTLQQHVGCRACKSEFVVQLLSPLARDPREGRGPRMRSS</sequence>
<dbReference type="AlphaFoldDB" id="A0A833ZM13"/>
<protein>
    <submittedName>
        <fullName evidence="2">Uncharacterized protein</fullName>
    </submittedName>
</protein>
<organism evidence="2 3">
    <name type="scientific">Phyllostomus discolor</name>
    <name type="common">pale spear-nosed bat</name>
    <dbReference type="NCBI Taxonomy" id="89673"/>
    <lineage>
        <taxon>Eukaryota</taxon>
        <taxon>Metazoa</taxon>
        <taxon>Chordata</taxon>
        <taxon>Craniata</taxon>
        <taxon>Vertebrata</taxon>
        <taxon>Euteleostomi</taxon>
        <taxon>Mammalia</taxon>
        <taxon>Eutheria</taxon>
        <taxon>Laurasiatheria</taxon>
        <taxon>Chiroptera</taxon>
        <taxon>Yangochiroptera</taxon>
        <taxon>Phyllostomidae</taxon>
        <taxon>Phyllostominae</taxon>
        <taxon>Phyllostomus</taxon>
    </lineage>
</organism>
<gene>
    <name evidence="2" type="ORF">HJG60_012140</name>
</gene>